<dbReference type="InParanoid" id="E2ATV4"/>
<evidence type="ECO:0000313" key="2">
    <source>
        <dbReference type="EMBL" id="EFN63135.1"/>
    </source>
</evidence>
<dbReference type="OrthoDB" id="6615390at2759"/>
<dbReference type="Proteomes" id="UP000000311">
    <property type="component" value="Unassembled WGS sequence"/>
</dbReference>
<feature type="non-terminal residue" evidence="2">
    <location>
        <position position="1"/>
    </location>
</feature>
<dbReference type="EMBL" id="GL442720">
    <property type="protein sequence ID" value="EFN63135.1"/>
    <property type="molecule type" value="Genomic_DNA"/>
</dbReference>
<organism evidence="3">
    <name type="scientific">Camponotus floridanus</name>
    <name type="common">Florida carpenter ant</name>
    <dbReference type="NCBI Taxonomy" id="104421"/>
    <lineage>
        <taxon>Eukaryota</taxon>
        <taxon>Metazoa</taxon>
        <taxon>Ecdysozoa</taxon>
        <taxon>Arthropoda</taxon>
        <taxon>Hexapoda</taxon>
        <taxon>Insecta</taxon>
        <taxon>Pterygota</taxon>
        <taxon>Neoptera</taxon>
        <taxon>Endopterygota</taxon>
        <taxon>Hymenoptera</taxon>
        <taxon>Apocrita</taxon>
        <taxon>Aculeata</taxon>
        <taxon>Formicoidea</taxon>
        <taxon>Formicidae</taxon>
        <taxon>Formicinae</taxon>
        <taxon>Camponotus</taxon>
    </lineage>
</organism>
<dbReference type="OMA" id="NGICCRP"/>
<dbReference type="Pfam" id="PF18701">
    <property type="entry name" value="DUF5641"/>
    <property type="match status" value="1"/>
</dbReference>
<feature type="non-terminal residue" evidence="2">
    <location>
        <position position="60"/>
    </location>
</feature>
<sequence length="60" mass="6774">VRIGRLCLLRSEISPPNKWPLARIESIYPGRDGHIRVVDVRTSTSSLTRPVNKLVLLPIN</sequence>
<reference evidence="2 3" key="1">
    <citation type="journal article" date="2010" name="Science">
        <title>Genomic comparison of the ants Camponotus floridanus and Harpegnathos saltator.</title>
        <authorList>
            <person name="Bonasio R."/>
            <person name="Zhang G."/>
            <person name="Ye C."/>
            <person name="Mutti N.S."/>
            <person name="Fang X."/>
            <person name="Qin N."/>
            <person name="Donahue G."/>
            <person name="Yang P."/>
            <person name="Li Q."/>
            <person name="Li C."/>
            <person name="Zhang P."/>
            <person name="Huang Z."/>
            <person name="Berger S.L."/>
            <person name="Reinberg D."/>
            <person name="Wang J."/>
            <person name="Liebig J."/>
        </authorList>
    </citation>
    <scope>NUCLEOTIDE SEQUENCE [LARGE SCALE GENOMIC DNA]</scope>
    <source>
        <strain evidence="3">C129</strain>
    </source>
</reference>
<keyword evidence="3" id="KW-1185">Reference proteome</keyword>
<name>E2ATV4_CAMFO</name>
<feature type="domain" description="DUF5641" evidence="1">
    <location>
        <begin position="2"/>
        <end position="57"/>
    </location>
</feature>
<evidence type="ECO:0000313" key="3">
    <source>
        <dbReference type="Proteomes" id="UP000000311"/>
    </source>
</evidence>
<dbReference type="AlphaFoldDB" id="E2ATV4"/>
<gene>
    <name evidence="2" type="ORF">EAG_00015</name>
</gene>
<proteinExistence type="predicted"/>
<protein>
    <recommendedName>
        <fullName evidence="1">DUF5641 domain-containing protein</fullName>
    </recommendedName>
</protein>
<evidence type="ECO:0000259" key="1">
    <source>
        <dbReference type="Pfam" id="PF18701"/>
    </source>
</evidence>
<accession>E2ATV4</accession>
<dbReference type="InterPro" id="IPR040676">
    <property type="entry name" value="DUF5641"/>
</dbReference>